<proteinExistence type="predicted"/>
<evidence type="ECO:0000313" key="1">
    <source>
        <dbReference type="EMBL" id="NKY53890.1"/>
    </source>
</evidence>
<reference evidence="1 2" key="1">
    <citation type="submission" date="2020-04" db="EMBL/GenBank/DDBJ databases">
        <title>MicrobeNet Type strains.</title>
        <authorList>
            <person name="Nicholson A.C."/>
        </authorList>
    </citation>
    <scope>NUCLEOTIDE SEQUENCE [LARGE SCALE GENOMIC DNA]</scope>
    <source>
        <strain evidence="1 2">JCM 12354</strain>
    </source>
</reference>
<dbReference type="Proteomes" id="UP000565711">
    <property type="component" value="Unassembled WGS sequence"/>
</dbReference>
<sequence>MSNTATIEVQEYQTIQGDTAYCVTNGTINVLITPPGIGNTRWEVWKSDSIATIARTATAEQGIARARTWLAAH</sequence>
<organism evidence="1 2">
    <name type="scientific">Nocardia vermiculata</name>
    <dbReference type="NCBI Taxonomy" id="257274"/>
    <lineage>
        <taxon>Bacteria</taxon>
        <taxon>Bacillati</taxon>
        <taxon>Actinomycetota</taxon>
        <taxon>Actinomycetes</taxon>
        <taxon>Mycobacteriales</taxon>
        <taxon>Nocardiaceae</taxon>
        <taxon>Nocardia</taxon>
    </lineage>
</organism>
<name>A0A846Y7P3_9NOCA</name>
<keyword evidence="2" id="KW-1185">Reference proteome</keyword>
<dbReference type="AlphaFoldDB" id="A0A846Y7P3"/>
<dbReference type="RefSeq" id="WP_067879258.1">
    <property type="nucleotide sequence ID" value="NZ_JAAXOP010000022.1"/>
</dbReference>
<protein>
    <submittedName>
        <fullName evidence="1">Uncharacterized protein</fullName>
    </submittedName>
</protein>
<evidence type="ECO:0000313" key="2">
    <source>
        <dbReference type="Proteomes" id="UP000565711"/>
    </source>
</evidence>
<comment type="caution">
    <text evidence="1">The sequence shown here is derived from an EMBL/GenBank/DDBJ whole genome shotgun (WGS) entry which is preliminary data.</text>
</comment>
<dbReference type="EMBL" id="JAAXOP010000022">
    <property type="protein sequence ID" value="NKY53890.1"/>
    <property type="molecule type" value="Genomic_DNA"/>
</dbReference>
<gene>
    <name evidence="1" type="ORF">HGA08_27210</name>
</gene>
<accession>A0A846Y7P3</accession>